<accession>A0AB34G771</accession>
<dbReference type="EMBL" id="JAQHRD010000001">
    <property type="protein sequence ID" value="KAJ6447098.1"/>
    <property type="molecule type" value="Genomic_DNA"/>
</dbReference>
<gene>
    <name evidence="2" type="ORF">O9K51_01873</name>
</gene>
<dbReference type="InterPro" id="IPR056024">
    <property type="entry name" value="DUF7605"/>
</dbReference>
<comment type="caution">
    <text evidence="2">The sequence shown here is derived from an EMBL/GenBank/DDBJ whole genome shotgun (WGS) entry which is preliminary data.</text>
</comment>
<protein>
    <recommendedName>
        <fullName evidence="1">DUF7605 domain-containing protein</fullName>
    </recommendedName>
</protein>
<organism evidence="2 3">
    <name type="scientific">Purpureocillium lavendulum</name>
    <dbReference type="NCBI Taxonomy" id="1247861"/>
    <lineage>
        <taxon>Eukaryota</taxon>
        <taxon>Fungi</taxon>
        <taxon>Dikarya</taxon>
        <taxon>Ascomycota</taxon>
        <taxon>Pezizomycotina</taxon>
        <taxon>Sordariomycetes</taxon>
        <taxon>Hypocreomycetidae</taxon>
        <taxon>Hypocreales</taxon>
        <taxon>Ophiocordycipitaceae</taxon>
        <taxon>Purpureocillium</taxon>
    </lineage>
</organism>
<name>A0AB34G771_9HYPO</name>
<evidence type="ECO:0000259" key="1">
    <source>
        <dbReference type="Pfam" id="PF24564"/>
    </source>
</evidence>
<evidence type="ECO:0000313" key="3">
    <source>
        <dbReference type="Proteomes" id="UP001163105"/>
    </source>
</evidence>
<dbReference type="PANTHER" id="PTHR36681:SF3">
    <property type="entry name" value="NUCLEAR GTPASE, GERMINAL CENTER-ASSOCIATED, TANDEM DUPLICATE 3"/>
    <property type="match status" value="1"/>
</dbReference>
<feature type="domain" description="DUF7605" evidence="1">
    <location>
        <begin position="390"/>
        <end position="493"/>
    </location>
</feature>
<proteinExistence type="predicted"/>
<dbReference type="SUPFAM" id="SSF52540">
    <property type="entry name" value="P-loop containing nucleoside triphosphate hydrolases"/>
    <property type="match status" value="1"/>
</dbReference>
<reference evidence="2" key="1">
    <citation type="submission" date="2023-01" db="EMBL/GenBank/DDBJ databases">
        <title>The growth and conidiation of Purpureocillium lavendulum are regulated by nitrogen source and histone H3K14 acetylation.</title>
        <authorList>
            <person name="Tang P."/>
            <person name="Han J."/>
            <person name="Zhang C."/>
            <person name="Tang P."/>
            <person name="Qi F."/>
            <person name="Zhang K."/>
            <person name="Liang L."/>
        </authorList>
    </citation>
    <scope>NUCLEOTIDE SEQUENCE</scope>
    <source>
        <strain evidence="2">YMF1.00683</strain>
    </source>
</reference>
<sequence>METDDVSGDDYIKCMRESEKAWSVLQAAFKHKQQFNETFVKDTSDGSLERIASQLIEWTKEVEWPNNGKEGCWTTTAQTAEDCIEQTRLFTQDKHWPFTKIIRVYLGSQVLKTGVVLADLPGLHDTNLARVRATQEYLLRCDNILVVAKISRAITDQSLKSSLFYVLSRHIPIDWEKSGAQRIKVAVVCTKSEEINVRTAKSEFCGPNKKISPETMAQLEKAIETAKSSGDRARKKVSKKRLEVALIRARNEHVKTSLQSEYSSKMNNGVLDVFCVSNSWYEKYCAKGNKELVQESGIPALRQFCHTTVADIHLSEAKQFLGPKLSSILNSLELFAQAMTRRQVRQGIEACLDRVSIYRKLDDFAGKVPQLADTFRCNFSTCFQEQILKYFEFSWDIVEDEVSGLVSTILGEAEAHLEAFEAVIQDKAPTDCATTLVKSIDLQRKLLGYDLNRLARELVEEVRALRRYALEANHSSFILEDMVPVYRSAFAQSVAISALCTTVSAGNPLATEDQARLDALAVEITRENIFDVLRWTARNTIIGTLKLRGKSIDQSVSTDIDIAVDELVFSAVQKAVNNDPAYPKVYWADAPPRVTPNLSVPGGRYSYDNPDCIYRIIPISDRYEYLIHGRRASPGPSDVTFSLISNPNSQQTIASLSASQIEIRDDGSYTIRIKSGQSSEKNYIQSNGKAVQLLVRNNLGDWGTETPDELSVEVVGNHDATPLSKADIVSLARENLAESIFFYDVGALGFKTLLQRENQIGDPSQSQTLGTLTTQASSFAHFNLKDDQALVVTFDQGLSTYWVVPVYSLGLITHSPWDSIVSFNNKQAYANKNGTYTVIISSKDPGAYNWINITSHPQGLIMGRWQGLPTTEGTDSGIKVQSSVVSIADIRNLLPPETRYVTADERRAQVQQRVKQYRRIHD</sequence>
<dbReference type="Pfam" id="PF24564">
    <property type="entry name" value="DUF7605"/>
    <property type="match status" value="1"/>
</dbReference>
<dbReference type="AlphaFoldDB" id="A0AB34G771"/>
<dbReference type="Gene3D" id="3.40.50.300">
    <property type="entry name" value="P-loop containing nucleotide triphosphate hydrolases"/>
    <property type="match status" value="1"/>
</dbReference>
<keyword evidence="3" id="KW-1185">Reference proteome</keyword>
<dbReference type="InterPro" id="IPR027417">
    <property type="entry name" value="P-loop_NTPase"/>
</dbReference>
<dbReference type="PANTHER" id="PTHR36681">
    <property type="entry name" value="NUCLEAR GTPASE, GERMINAL CENTER-ASSOCIATED, TANDEM DUPLICATE 3"/>
    <property type="match status" value="1"/>
</dbReference>
<dbReference type="Proteomes" id="UP001163105">
    <property type="component" value="Unassembled WGS sequence"/>
</dbReference>
<evidence type="ECO:0000313" key="2">
    <source>
        <dbReference type="EMBL" id="KAJ6447098.1"/>
    </source>
</evidence>